<keyword evidence="3" id="KW-1185">Reference proteome</keyword>
<proteinExistence type="predicted"/>
<dbReference type="AlphaFoldDB" id="A0A1M6QC40"/>
<dbReference type="PANTHER" id="PTHR46438">
    <property type="entry name" value="ALPHA/BETA-HYDROLASES SUPERFAMILY PROTEIN"/>
    <property type="match status" value="1"/>
</dbReference>
<dbReference type="GO" id="GO:0003824">
    <property type="term" value="F:catalytic activity"/>
    <property type="evidence" value="ECO:0007669"/>
    <property type="project" value="UniProtKB-ARBA"/>
</dbReference>
<dbReference type="SUPFAM" id="SSF53474">
    <property type="entry name" value="alpha/beta-Hydrolases"/>
    <property type="match status" value="1"/>
</dbReference>
<sequence>MVVLLGLLLGGYAHRNVTGPRRELDAVAEAGFREQRAAVDGCVLTYAEGPDNGPPLVLIHGQGSRWQDHARVLPELAKDHHVFAVDVPGHGGSDRLPPDRYTNVAVGDLLAGFVRQVVGGPTIVAGHSSGGLLALHIAAAHPDLVSGLFLEDPPLFSSEMPRLITTYGGTMLLHADRFLAAGRPGDDFQLYMLQHGNYFELFGPLAGPITDDAVDRARDRPGEPVRAWYLPSEVTVFFDGLVRYDPAFGAAWVRDGGRWYAGFDTEAALTAVRVPTTVLHTNYFEATEGTAYDGAGRLRAAMDSADVSRALDLLPSGTRLVQVASGHLAHYERPQEYLDALRGLSGRITTTG</sequence>
<evidence type="ECO:0000313" key="3">
    <source>
        <dbReference type="Proteomes" id="UP000184363"/>
    </source>
</evidence>
<accession>A0A1M6QC40</accession>
<dbReference type="STRING" id="1848.SAMN05443637_103228"/>
<evidence type="ECO:0000259" key="1">
    <source>
        <dbReference type="Pfam" id="PF00561"/>
    </source>
</evidence>
<gene>
    <name evidence="2" type="ORF">SAMN05443637_103228</name>
</gene>
<organism evidence="2 3">
    <name type="scientific">Pseudonocardia thermophila</name>
    <dbReference type="NCBI Taxonomy" id="1848"/>
    <lineage>
        <taxon>Bacteria</taxon>
        <taxon>Bacillati</taxon>
        <taxon>Actinomycetota</taxon>
        <taxon>Actinomycetes</taxon>
        <taxon>Pseudonocardiales</taxon>
        <taxon>Pseudonocardiaceae</taxon>
        <taxon>Pseudonocardia</taxon>
    </lineage>
</organism>
<dbReference type="PRINTS" id="PR00111">
    <property type="entry name" value="ABHYDROLASE"/>
</dbReference>
<dbReference type="Gene3D" id="3.40.50.1820">
    <property type="entry name" value="alpha/beta hydrolase"/>
    <property type="match status" value="1"/>
</dbReference>
<evidence type="ECO:0000313" key="2">
    <source>
        <dbReference type="EMBL" id="SHK17738.1"/>
    </source>
</evidence>
<reference evidence="2 3" key="1">
    <citation type="submission" date="2016-11" db="EMBL/GenBank/DDBJ databases">
        <authorList>
            <person name="Jaros S."/>
            <person name="Januszkiewicz K."/>
            <person name="Wedrychowicz H."/>
        </authorList>
    </citation>
    <scope>NUCLEOTIDE SEQUENCE [LARGE SCALE GENOMIC DNA]</scope>
    <source>
        <strain evidence="2 3">DSM 43832</strain>
    </source>
</reference>
<dbReference type="Proteomes" id="UP000184363">
    <property type="component" value="Unassembled WGS sequence"/>
</dbReference>
<name>A0A1M6QC40_PSETH</name>
<dbReference type="EMBL" id="FRAP01000003">
    <property type="protein sequence ID" value="SHK17738.1"/>
    <property type="molecule type" value="Genomic_DNA"/>
</dbReference>
<dbReference type="InterPro" id="IPR029058">
    <property type="entry name" value="AB_hydrolase_fold"/>
</dbReference>
<dbReference type="Pfam" id="PF00561">
    <property type="entry name" value="Abhydrolase_1"/>
    <property type="match status" value="1"/>
</dbReference>
<dbReference type="InterPro" id="IPR000073">
    <property type="entry name" value="AB_hydrolase_1"/>
</dbReference>
<feature type="domain" description="AB hydrolase-1" evidence="1">
    <location>
        <begin position="54"/>
        <end position="196"/>
    </location>
</feature>
<protein>
    <submittedName>
        <fullName evidence="2">Pimeloyl-ACP methyl ester carboxylesterase</fullName>
    </submittedName>
</protein>